<evidence type="ECO:0000313" key="1">
    <source>
        <dbReference type="EMBL" id="MBB4963155.1"/>
    </source>
</evidence>
<protein>
    <submittedName>
        <fullName evidence="1">Uncharacterized protein</fullName>
    </submittedName>
</protein>
<accession>A0A7W7WTG0</accession>
<dbReference type="AlphaFoldDB" id="A0A7W7WTG0"/>
<name>A0A7W7WTG0_9PSEU</name>
<dbReference type="Proteomes" id="UP000542674">
    <property type="component" value="Unassembled WGS sequence"/>
</dbReference>
<dbReference type="Pfam" id="PF14428">
    <property type="entry name" value="DddA-like"/>
    <property type="match status" value="1"/>
</dbReference>
<sequence length="104" mass="11690">MTSGPGDQWHAAAVDRAKSFKAPHNRAVRLARHVEVKPAMRMRVENRVAETLVMDRPVCGQLPEDAGKPFTCHNYLKWFLPPNATLTVVEPDGRQVTYRGAPDR</sequence>
<keyword evidence="2" id="KW-1185">Reference proteome</keyword>
<dbReference type="EMBL" id="JACHJS010000001">
    <property type="protein sequence ID" value="MBB4963155.1"/>
    <property type="molecule type" value="Genomic_DNA"/>
</dbReference>
<gene>
    <name evidence="1" type="ORF">F4559_000514</name>
</gene>
<proteinExistence type="predicted"/>
<dbReference type="InterPro" id="IPR032724">
    <property type="entry name" value="SCP1.201-like"/>
</dbReference>
<evidence type="ECO:0000313" key="2">
    <source>
        <dbReference type="Proteomes" id="UP000542674"/>
    </source>
</evidence>
<comment type="caution">
    <text evidence="1">The sequence shown here is derived from an EMBL/GenBank/DDBJ whole genome shotgun (WGS) entry which is preliminary data.</text>
</comment>
<reference evidence="1 2" key="1">
    <citation type="submission" date="2020-08" db="EMBL/GenBank/DDBJ databases">
        <title>Sequencing the genomes of 1000 actinobacteria strains.</title>
        <authorList>
            <person name="Klenk H.-P."/>
        </authorList>
    </citation>
    <scope>NUCLEOTIDE SEQUENCE [LARGE SCALE GENOMIC DNA]</scope>
    <source>
        <strain evidence="1 2">DSM 45084</strain>
    </source>
</reference>
<organism evidence="1 2">
    <name type="scientific">Saccharothrix violaceirubra</name>
    <dbReference type="NCBI Taxonomy" id="413306"/>
    <lineage>
        <taxon>Bacteria</taxon>
        <taxon>Bacillati</taxon>
        <taxon>Actinomycetota</taxon>
        <taxon>Actinomycetes</taxon>
        <taxon>Pseudonocardiales</taxon>
        <taxon>Pseudonocardiaceae</taxon>
        <taxon>Saccharothrix</taxon>
    </lineage>
</organism>